<accession>A0A517NTI8</accession>
<protein>
    <submittedName>
        <fullName evidence="1">Uncharacterized protein</fullName>
    </submittedName>
</protein>
<name>A0A517NTI8_9BACT</name>
<keyword evidence="2" id="KW-1185">Reference proteome</keyword>
<evidence type="ECO:0000313" key="2">
    <source>
        <dbReference type="Proteomes" id="UP000319817"/>
    </source>
</evidence>
<sequence>MMVGGNHRTQARTEFDLLSKHTLADAVSYILPIRERKYFRK</sequence>
<gene>
    <name evidence="1" type="ORF">K239x_23850</name>
</gene>
<reference evidence="1 2" key="1">
    <citation type="submission" date="2019-02" db="EMBL/GenBank/DDBJ databases">
        <title>Deep-cultivation of Planctomycetes and their phenomic and genomic characterization uncovers novel biology.</title>
        <authorList>
            <person name="Wiegand S."/>
            <person name="Jogler M."/>
            <person name="Boedeker C."/>
            <person name="Pinto D."/>
            <person name="Vollmers J."/>
            <person name="Rivas-Marin E."/>
            <person name="Kohn T."/>
            <person name="Peeters S.H."/>
            <person name="Heuer A."/>
            <person name="Rast P."/>
            <person name="Oberbeckmann S."/>
            <person name="Bunk B."/>
            <person name="Jeske O."/>
            <person name="Meyerdierks A."/>
            <person name="Storesund J.E."/>
            <person name="Kallscheuer N."/>
            <person name="Luecker S."/>
            <person name="Lage O.M."/>
            <person name="Pohl T."/>
            <person name="Merkel B.J."/>
            <person name="Hornburger P."/>
            <person name="Mueller R.-W."/>
            <person name="Bruemmer F."/>
            <person name="Labrenz M."/>
            <person name="Spormann A.M."/>
            <person name="Op den Camp H."/>
            <person name="Overmann J."/>
            <person name="Amann R."/>
            <person name="Jetten M.S.M."/>
            <person name="Mascher T."/>
            <person name="Medema M.H."/>
            <person name="Devos D.P."/>
            <person name="Kaster A.-K."/>
            <person name="Ovreas L."/>
            <person name="Rohde M."/>
            <person name="Galperin M.Y."/>
            <person name="Jogler C."/>
        </authorList>
    </citation>
    <scope>NUCLEOTIDE SEQUENCE [LARGE SCALE GENOMIC DNA]</scope>
    <source>
        <strain evidence="1 2">K23_9</strain>
    </source>
</reference>
<dbReference type="AlphaFoldDB" id="A0A517NTI8"/>
<dbReference type="EMBL" id="CP036526">
    <property type="protein sequence ID" value="QDT10429.1"/>
    <property type="molecule type" value="Genomic_DNA"/>
</dbReference>
<proteinExistence type="predicted"/>
<dbReference type="Proteomes" id="UP000319817">
    <property type="component" value="Chromosome"/>
</dbReference>
<organism evidence="1 2">
    <name type="scientific">Stieleria marina</name>
    <dbReference type="NCBI Taxonomy" id="1930275"/>
    <lineage>
        <taxon>Bacteria</taxon>
        <taxon>Pseudomonadati</taxon>
        <taxon>Planctomycetota</taxon>
        <taxon>Planctomycetia</taxon>
        <taxon>Pirellulales</taxon>
        <taxon>Pirellulaceae</taxon>
        <taxon>Stieleria</taxon>
    </lineage>
</organism>
<evidence type="ECO:0000313" key="1">
    <source>
        <dbReference type="EMBL" id="QDT10429.1"/>
    </source>
</evidence>